<accession>A0A1F7X405</accession>
<dbReference type="InterPro" id="IPR004474">
    <property type="entry name" value="LytR_CpsA_psr"/>
</dbReference>
<dbReference type="EMBL" id="MGFQ01000019">
    <property type="protein sequence ID" value="OGM09834.1"/>
    <property type="molecule type" value="Genomic_DNA"/>
</dbReference>
<dbReference type="PANTHER" id="PTHR33392">
    <property type="entry name" value="POLYISOPRENYL-TEICHOIC ACID--PEPTIDOGLYCAN TEICHOIC ACID TRANSFERASE TAGU"/>
    <property type="match status" value="1"/>
</dbReference>
<feature type="transmembrane region" description="Helical" evidence="2">
    <location>
        <begin position="30"/>
        <end position="54"/>
    </location>
</feature>
<dbReference type="Pfam" id="PF03816">
    <property type="entry name" value="LytR_cpsA_psr"/>
    <property type="match status" value="1"/>
</dbReference>
<evidence type="ECO:0000313" key="5">
    <source>
        <dbReference type="Proteomes" id="UP000176939"/>
    </source>
</evidence>
<evidence type="ECO:0000259" key="3">
    <source>
        <dbReference type="Pfam" id="PF03816"/>
    </source>
</evidence>
<proteinExistence type="inferred from homology"/>
<evidence type="ECO:0000256" key="1">
    <source>
        <dbReference type="ARBA" id="ARBA00006068"/>
    </source>
</evidence>
<gene>
    <name evidence="4" type="ORF">A2Z67_03480</name>
</gene>
<organism evidence="4 5">
    <name type="scientific">Candidatus Woesebacteria bacterium RBG_13_36_22</name>
    <dbReference type="NCBI Taxonomy" id="1802478"/>
    <lineage>
        <taxon>Bacteria</taxon>
        <taxon>Candidatus Woeseibacteriota</taxon>
    </lineage>
</organism>
<evidence type="ECO:0000256" key="2">
    <source>
        <dbReference type="SAM" id="Phobius"/>
    </source>
</evidence>
<dbReference type="AlphaFoldDB" id="A0A1F7X405"/>
<sequence length="363" mass="40859">MDEKLLNPKKLTKKEITISRLKRKFLKHVWLVRIGLFAGIVIAGWLVIVILSFFSSKLGLANYAKILTNFILTPENQIKSISARTNILILGKSGQGHESPDLTDTIMFLSVPHDNSAMMLVSLPRDIWVPSLRAKLNSAYYWGNQKEKGGGIVLAKSVVEEIVGQPLQYAIVIDFSGFKNVIDAIGGIEVNVKNEFTDEKYPIAGKENDNCGGDKEFKCRYETIHFNAGKQFMNGETALKFVRSRNAQGDEGTDLARAARQDLVLQAIKDKVLSTKVLLSPSKINALLKSVKQFVESDIDINSTSVLARKMLQAREKYRSYVLLEEFLINPPISPKYDNLYVFIPKEGNWNKVHEWISQLLNN</sequence>
<keyword evidence="2" id="KW-0812">Transmembrane</keyword>
<dbReference type="InterPro" id="IPR050922">
    <property type="entry name" value="LytR/CpsA/Psr_CW_biosynth"/>
</dbReference>
<reference evidence="4 5" key="1">
    <citation type="journal article" date="2016" name="Nat. Commun.">
        <title>Thousands of microbial genomes shed light on interconnected biogeochemical processes in an aquifer system.</title>
        <authorList>
            <person name="Anantharaman K."/>
            <person name="Brown C.T."/>
            <person name="Hug L.A."/>
            <person name="Sharon I."/>
            <person name="Castelle C.J."/>
            <person name="Probst A.J."/>
            <person name="Thomas B.C."/>
            <person name="Singh A."/>
            <person name="Wilkins M.J."/>
            <person name="Karaoz U."/>
            <person name="Brodie E.L."/>
            <person name="Williams K.H."/>
            <person name="Hubbard S.S."/>
            <person name="Banfield J.F."/>
        </authorList>
    </citation>
    <scope>NUCLEOTIDE SEQUENCE [LARGE SCALE GENOMIC DNA]</scope>
</reference>
<keyword evidence="2" id="KW-0472">Membrane</keyword>
<dbReference type="NCBIfam" id="TIGR00350">
    <property type="entry name" value="lytR_cpsA_psr"/>
    <property type="match status" value="1"/>
</dbReference>
<comment type="similarity">
    <text evidence="1">Belongs to the LytR/CpsA/Psr (LCP) family.</text>
</comment>
<dbReference type="Gene3D" id="3.40.630.190">
    <property type="entry name" value="LCP protein"/>
    <property type="match status" value="1"/>
</dbReference>
<name>A0A1F7X405_9BACT</name>
<keyword evidence="2" id="KW-1133">Transmembrane helix</keyword>
<dbReference type="PANTHER" id="PTHR33392:SF6">
    <property type="entry name" value="POLYISOPRENYL-TEICHOIC ACID--PEPTIDOGLYCAN TEICHOIC ACID TRANSFERASE TAGU"/>
    <property type="match status" value="1"/>
</dbReference>
<evidence type="ECO:0000313" key="4">
    <source>
        <dbReference type="EMBL" id="OGM09834.1"/>
    </source>
</evidence>
<dbReference type="Proteomes" id="UP000176939">
    <property type="component" value="Unassembled WGS sequence"/>
</dbReference>
<protein>
    <recommendedName>
        <fullName evidence="3">Cell envelope-related transcriptional attenuator domain-containing protein</fullName>
    </recommendedName>
</protein>
<feature type="domain" description="Cell envelope-related transcriptional attenuator" evidence="3">
    <location>
        <begin position="103"/>
        <end position="272"/>
    </location>
</feature>
<comment type="caution">
    <text evidence="4">The sequence shown here is derived from an EMBL/GenBank/DDBJ whole genome shotgun (WGS) entry which is preliminary data.</text>
</comment>